<dbReference type="EMBL" id="SOYY01000013">
    <property type="protein sequence ID" value="KAA0712686.1"/>
    <property type="molecule type" value="Genomic_DNA"/>
</dbReference>
<dbReference type="Gene3D" id="2.30.42.10">
    <property type="match status" value="1"/>
</dbReference>
<sequence>MSKTLKRKKHWSTKVQECAVSWGSVGEFGDVVEILGGAELGEFPFLGQMNLDVLVCHVGRLPYYGDVLLEVNGTPVSGLTNRDTHAVIRHFREPIRIKTVKPEVRGWPEGWWMANVPHIGKITAAILKLVSITERESPFRRALLSPWRGDCTVLVHGHDGRGCYHGHEYLGVIDRPNESILS</sequence>
<dbReference type="PANTHER" id="PTHR10316:SF65">
    <property type="entry name" value="MEMBRANE-ASSOCIATED GUANYLATE KINASE, WW AND PDZ DOMAIN-CONTAINING PROTEIN 3 ISOFORM X1"/>
    <property type="match status" value="1"/>
</dbReference>
<accession>A0A5A9NUN8</accession>
<dbReference type="AlphaFoldDB" id="A0A5A9NUN8"/>
<feature type="domain" description="PDZ" evidence="1">
    <location>
        <begin position="65"/>
        <end position="103"/>
    </location>
</feature>
<gene>
    <name evidence="2" type="ORF">E1301_Tti004843</name>
</gene>
<organism evidence="2 3">
    <name type="scientific">Triplophysa tibetana</name>
    <dbReference type="NCBI Taxonomy" id="1572043"/>
    <lineage>
        <taxon>Eukaryota</taxon>
        <taxon>Metazoa</taxon>
        <taxon>Chordata</taxon>
        <taxon>Craniata</taxon>
        <taxon>Vertebrata</taxon>
        <taxon>Euteleostomi</taxon>
        <taxon>Actinopterygii</taxon>
        <taxon>Neopterygii</taxon>
        <taxon>Teleostei</taxon>
        <taxon>Ostariophysi</taxon>
        <taxon>Cypriniformes</taxon>
        <taxon>Nemacheilidae</taxon>
        <taxon>Triplophysa</taxon>
    </lineage>
</organism>
<keyword evidence="3" id="KW-1185">Reference proteome</keyword>
<keyword evidence="2" id="KW-0418">Kinase</keyword>
<evidence type="ECO:0000259" key="1">
    <source>
        <dbReference type="PROSITE" id="PS50106"/>
    </source>
</evidence>
<dbReference type="SUPFAM" id="SSF50156">
    <property type="entry name" value="PDZ domain-like"/>
    <property type="match status" value="1"/>
</dbReference>
<protein>
    <submittedName>
        <fullName evidence="2">Membrane-associated guanylate kinase, WW and PDZ domain-containing protein 3</fullName>
    </submittedName>
</protein>
<proteinExistence type="predicted"/>
<dbReference type="InterPro" id="IPR036034">
    <property type="entry name" value="PDZ_sf"/>
</dbReference>
<dbReference type="GO" id="GO:0005911">
    <property type="term" value="C:cell-cell junction"/>
    <property type="evidence" value="ECO:0007669"/>
    <property type="project" value="TreeGrafter"/>
</dbReference>
<name>A0A5A9NUN8_9TELE</name>
<evidence type="ECO:0000313" key="2">
    <source>
        <dbReference type="EMBL" id="KAA0712686.1"/>
    </source>
</evidence>
<reference evidence="2 3" key="1">
    <citation type="journal article" date="2019" name="Mol. Ecol. Resour.">
        <title>Chromosome-level genome assembly of Triplophysa tibetana, a fish adapted to the harsh high-altitude environment of the Tibetan Plateau.</title>
        <authorList>
            <person name="Yang X."/>
            <person name="Liu H."/>
            <person name="Ma Z."/>
            <person name="Zou Y."/>
            <person name="Zou M."/>
            <person name="Mao Y."/>
            <person name="Li X."/>
            <person name="Wang H."/>
            <person name="Chen T."/>
            <person name="Wang W."/>
            <person name="Yang R."/>
        </authorList>
    </citation>
    <scope>NUCLEOTIDE SEQUENCE [LARGE SCALE GENOMIC DNA]</scope>
    <source>
        <strain evidence="2">TTIB1903HZAU</strain>
        <tissue evidence="2">Muscle</tissue>
    </source>
</reference>
<dbReference type="Proteomes" id="UP000324632">
    <property type="component" value="Chromosome 13"/>
</dbReference>
<dbReference type="GO" id="GO:0016301">
    <property type="term" value="F:kinase activity"/>
    <property type="evidence" value="ECO:0007669"/>
    <property type="project" value="UniProtKB-KW"/>
</dbReference>
<dbReference type="CDD" id="cd06730">
    <property type="entry name" value="PDZ0_MAGI-1_3-like"/>
    <property type="match status" value="1"/>
</dbReference>
<dbReference type="PANTHER" id="PTHR10316">
    <property type="entry name" value="MEMBRANE ASSOCIATED GUANYLATE KINASE-RELATED"/>
    <property type="match status" value="1"/>
</dbReference>
<dbReference type="GO" id="GO:0005737">
    <property type="term" value="C:cytoplasm"/>
    <property type="evidence" value="ECO:0007669"/>
    <property type="project" value="TreeGrafter"/>
</dbReference>
<dbReference type="GO" id="GO:0007165">
    <property type="term" value="P:signal transduction"/>
    <property type="evidence" value="ECO:0007669"/>
    <property type="project" value="TreeGrafter"/>
</dbReference>
<keyword evidence="2" id="KW-0808">Transferase</keyword>
<evidence type="ECO:0000313" key="3">
    <source>
        <dbReference type="Proteomes" id="UP000324632"/>
    </source>
</evidence>
<comment type="caution">
    <text evidence="2">The sequence shown here is derived from an EMBL/GenBank/DDBJ whole genome shotgun (WGS) entry which is preliminary data.</text>
</comment>
<dbReference type="PROSITE" id="PS50106">
    <property type="entry name" value="PDZ"/>
    <property type="match status" value="1"/>
</dbReference>
<dbReference type="InterPro" id="IPR001478">
    <property type="entry name" value="PDZ"/>
</dbReference>